<evidence type="ECO:0008006" key="12">
    <source>
        <dbReference type="Google" id="ProtNLM"/>
    </source>
</evidence>
<dbReference type="SUPFAM" id="SSF56349">
    <property type="entry name" value="DNA breaking-rejoining enzymes"/>
    <property type="match status" value="1"/>
</dbReference>
<dbReference type="Proteomes" id="UP000014160">
    <property type="component" value="Unassembled WGS sequence"/>
</dbReference>
<comment type="caution">
    <text evidence="8">The sequence shown here is derived from an EMBL/GenBank/DDBJ whole genome shotgun (WGS) entry which is preliminary data.</text>
</comment>
<dbReference type="PROSITE" id="PS51900">
    <property type="entry name" value="CB"/>
    <property type="match status" value="1"/>
</dbReference>
<dbReference type="CDD" id="cd01189">
    <property type="entry name" value="INT_ICEBs1_C_like"/>
    <property type="match status" value="1"/>
</dbReference>
<reference evidence="9 11" key="2">
    <citation type="submission" date="2013-03" db="EMBL/GenBank/DDBJ databases">
        <title>The Genome Sequence of Enterococcus gilvus ATCC BAA-350 (PacBio/Illumina hybrid assembly).</title>
        <authorList>
            <consortium name="The Broad Institute Genomics Platform"/>
            <consortium name="The Broad Institute Genome Sequencing Center for Infectious Disease"/>
            <person name="Earl A."/>
            <person name="Russ C."/>
            <person name="Gilmore M."/>
            <person name="Surin D."/>
            <person name="Walker B."/>
            <person name="Young S."/>
            <person name="Zeng Q."/>
            <person name="Gargeya S."/>
            <person name="Fitzgerald M."/>
            <person name="Haas B."/>
            <person name="Abouelleil A."/>
            <person name="Allen A.W."/>
            <person name="Alvarado L."/>
            <person name="Arachchi H.M."/>
            <person name="Berlin A.M."/>
            <person name="Chapman S.B."/>
            <person name="Gainer-Dewar J."/>
            <person name="Goldberg J."/>
            <person name="Griggs A."/>
            <person name="Gujja S."/>
            <person name="Hansen M."/>
            <person name="Howarth C."/>
            <person name="Imamovic A."/>
            <person name="Ireland A."/>
            <person name="Larimer J."/>
            <person name="McCowan C."/>
            <person name="Murphy C."/>
            <person name="Pearson M."/>
            <person name="Poon T.W."/>
            <person name="Priest M."/>
            <person name="Roberts A."/>
            <person name="Saif S."/>
            <person name="Shea T."/>
            <person name="Sisk P."/>
            <person name="Sykes S."/>
            <person name="Wortman J."/>
            <person name="Nusbaum C."/>
            <person name="Birren B."/>
        </authorList>
    </citation>
    <scope>NUCLEOTIDE SEQUENCE [LARGE SCALE GENOMIC DNA]</scope>
    <source>
        <strain evidence="9 11">ATCC BAA-350</strain>
    </source>
</reference>
<evidence type="ECO:0000313" key="8">
    <source>
        <dbReference type="EMBL" id="EOI51893.1"/>
    </source>
</evidence>
<dbReference type="PROSITE" id="PS51898">
    <property type="entry name" value="TYR_RECOMBINASE"/>
    <property type="match status" value="1"/>
</dbReference>
<dbReference type="EMBL" id="ASWH01000003">
    <property type="protein sequence ID" value="EOW78388.1"/>
    <property type="molecule type" value="Genomic_DNA"/>
</dbReference>
<dbReference type="eggNOG" id="COG0582">
    <property type="taxonomic scope" value="Bacteria"/>
</dbReference>
<keyword evidence="11" id="KW-1185">Reference proteome</keyword>
<dbReference type="PANTHER" id="PTHR30349">
    <property type="entry name" value="PHAGE INTEGRASE-RELATED"/>
    <property type="match status" value="1"/>
</dbReference>
<evidence type="ECO:0000256" key="5">
    <source>
        <dbReference type="PROSITE-ProRule" id="PRU01248"/>
    </source>
</evidence>
<comment type="similarity">
    <text evidence="1">Belongs to the 'phage' integrase family.</text>
</comment>
<protein>
    <recommendedName>
        <fullName evidence="12">Tyr recombinase domain-containing protein</fullName>
    </recommendedName>
</protein>
<dbReference type="HOGENOM" id="CLU_027562_17_1_9"/>
<dbReference type="InterPro" id="IPR004107">
    <property type="entry name" value="Integrase_SAM-like_N"/>
</dbReference>
<evidence type="ECO:0000313" key="10">
    <source>
        <dbReference type="Proteomes" id="UP000013750"/>
    </source>
</evidence>
<dbReference type="InterPro" id="IPR010998">
    <property type="entry name" value="Integrase_recombinase_N"/>
</dbReference>
<accession>R2XBC5</accession>
<dbReference type="PANTHER" id="PTHR30349:SF64">
    <property type="entry name" value="PROPHAGE INTEGRASE INTD-RELATED"/>
    <property type="match status" value="1"/>
</dbReference>
<dbReference type="GO" id="GO:0006310">
    <property type="term" value="P:DNA recombination"/>
    <property type="evidence" value="ECO:0007669"/>
    <property type="project" value="UniProtKB-KW"/>
</dbReference>
<evidence type="ECO:0000313" key="9">
    <source>
        <dbReference type="EMBL" id="EOW78388.1"/>
    </source>
</evidence>
<evidence type="ECO:0000256" key="3">
    <source>
        <dbReference type="ARBA" id="ARBA00023125"/>
    </source>
</evidence>
<feature type="domain" description="Core-binding (CB)" evidence="7">
    <location>
        <begin position="66"/>
        <end position="148"/>
    </location>
</feature>
<dbReference type="RefSeq" id="WP_010782423.1">
    <property type="nucleotide sequence ID" value="NZ_ASWH01000003.1"/>
</dbReference>
<dbReference type="Pfam" id="PF00589">
    <property type="entry name" value="Phage_integrase"/>
    <property type="match status" value="1"/>
</dbReference>
<evidence type="ECO:0000259" key="7">
    <source>
        <dbReference type="PROSITE" id="PS51900"/>
    </source>
</evidence>
<dbReference type="EMBL" id="AJDQ01000028">
    <property type="protein sequence ID" value="EOI51893.1"/>
    <property type="molecule type" value="Genomic_DNA"/>
</dbReference>
<dbReference type="GO" id="GO:0015074">
    <property type="term" value="P:DNA integration"/>
    <property type="evidence" value="ECO:0007669"/>
    <property type="project" value="UniProtKB-KW"/>
</dbReference>
<dbReference type="Gene3D" id="1.10.443.10">
    <property type="entry name" value="Intergrase catalytic core"/>
    <property type="match status" value="1"/>
</dbReference>
<evidence type="ECO:0000256" key="2">
    <source>
        <dbReference type="ARBA" id="ARBA00022908"/>
    </source>
</evidence>
<dbReference type="InterPro" id="IPR044068">
    <property type="entry name" value="CB"/>
</dbReference>
<keyword evidence="2" id="KW-0229">DNA integration</keyword>
<dbReference type="Gene3D" id="1.10.150.130">
    <property type="match status" value="1"/>
</dbReference>
<name>R2XBC5_9ENTE</name>
<dbReference type="AlphaFoldDB" id="R2XBC5"/>
<dbReference type="InterPro" id="IPR002104">
    <property type="entry name" value="Integrase_catalytic"/>
</dbReference>
<gene>
    <name evidence="9" type="ORF">I592_03981</name>
    <name evidence="8" type="ORF">UKC_04110</name>
</gene>
<keyword evidence="3 5" id="KW-0238">DNA-binding</keyword>
<evidence type="ECO:0000256" key="4">
    <source>
        <dbReference type="ARBA" id="ARBA00023172"/>
    </source>
</evidence>
<keyword evidence="4" id="KW-0233">DNA recombination</keyword>
<dbReference type="OrthoDB" id="9803188at2"/>
<evidence type="ECO:0000313" key="11">
    <source>
        <dbReference type="Proteomes" id="UP000014160"/>
    </source>
</evidence>
<reference evidence="8 10" key="1">
    <citation type="submission" date="2013-02" db="EMBL/GenBank/DDBJ databases">
        <title>The Genome Sequence of Enterococcus gilvus ATCC BAA-350.</title>
        <authorList>
            <consortium name="The Broad Institute Genome Sequencing Platform"/>
            <consortium name="The Broad Institute Genome Sequencing Center for Infectious Disease"/>
            <person name="Earl A.M."/>
            <person name="Gilmore M.S."/>
            <person name="Lebreton F."/>
            <person name="Walker B."/>
            <person name="Young S.K."/>
            <person name="Zeng Q."/>
            <person name="Gargeya S."/>
            <person name="Fitzgerald M."/>
            <person name="Haas B."/>
            <person name="Abouelleil A."/>
            <person name="Alvarado L."/>
            <person name="Arachchi H.M."/>
            <person name="Berlin A.M."/>
            <person name="Chapman S.B."/>
            <person name="Dewar J."/>
            <person name="Goldberg J."/>
            <person name="Griggs A."/>
            <person name="Gujja S."/>
            <person name="Hansen M."/>
            <person name="Howarth C."/>
            <person name="Imamovic A."/>
            <person name="Larimer J."/>
            <person name="McCowan C."/>
            <person name="Murphy C."/>
            <person name="Neiman D."/>
            <person name="Pearson M."/>
            <person name="Priest M."/>
            <person name="Roberts A."/>
            <person name="Saif S."/>
            <person name="Shea T."/>
            <person name="Sisk P."/>
            <person name="Sykes S."/>
            <person name="Wortman J."/>
            <person name="Nusbaum C."/>
            <person name="Birren B."/>
        </authorList>
    </citation>
    <scope>NUCLEOTIDE SEQUENCE [LARGE SCALE GENOMIC DNA]</scope>
    <source>
        <strain evidence="8 10">ATCC BAA-350</strain>
    </source>
</reference>
<proteinExistence type="inferred from homology"/>
<evidence type="ECO:0000256" key="1">
    <source>
        <dbReference type="ARBA" id="ARBA00008857"/>
    </source>
</evidence>
<feature type="domain" description="Tyr recombinase" evidence="6">
    <location>
        <begin position="169"/>
        <end position="362"/>
    </location>
</feature>
<sequence length="373" mass="43550">MSKKGENIYKRKDNRWEGRYKKGRKENGTIQYGYVYGKTYSEVKERLYTEKFKYLSIIETNGECTLTYQSYCLKWLERRKIVLKKSTYATYLYKLKKYVFPYIGERPLNQISRETIQTMIATWIDQSLQATTIHVTYQIMKQPLYEAYQEELIAKFPCKNVLLPKRQPQKIKSISRLEEVKIEKQAKKLSLTKALPVLLALKSGLRIGEVAALRWEDVDLNKRLIKIKSTYQRIPYPNGNEKSELLLAPAKTHNSAREIPISPNLYKWLKRGYKKAVGPFVCSETQWPKEPRLLTYHFHQLLKKCGLEGIHFHQLRHTFATRCLEAQGNITAISALLGHASAKMTLDTYTDADIISLRETILKKERVENKLSA</sequence>
<dbReference type="PATRIC" id="fig|1158614.3.peg.4091"/>
<dbReference type="Pfam" id="PF14659">
    <property type="entry name" value="Phage_int_SAM_3"/>
    <property type="match status" value="1"/>
</dbReference>
<dbReference type="InterPro" id="IPR011010">
    <property type="entry name" value="DNA_brk_join_enz"/>
</dbReference>
<dbReference type="InterPro" id="IPR050090">
    <property type="entry name" value="Tyrosine_recombinase_XerCD"/>
</dbReference>
<evidence type="ECO:0000259" key="6">
    <source>
        <dbReference type="PROSITE" id="PS51898"/>
    </source>
</evidence>
<dbReference type="GO" id="GO:0003677">
    <property type="term" value="F:DNA binding"/>
    <property type="evidence" value="ECO:0007669"/>
    <property type="project" value="UniProtKB-UniRule"/>
</dbReference>
<dbReference type="Proteomes" id="UP000013750">
    <property type="component" value="Unassembled WGS sequence"/>
</dbReference>
<organism evidence="8 10">
    <name type="scientific">Enterococcus gilvus ATCC BAA-350</name>
    <dbReference type="NCBI Taxonomy" id="1158614"/>
    <lineage>
        <taxon>Bacteria</taxon>
        <taxon>Bacillati</taxon>
        <taxon>Bacillota</taxon>
        <taxon>Bacilli</taxon>
        <taxon>Lactobacillales</taxon>
        <taxon>Enterococcaceae</taxon>
        <taxon>Enterococcus</taxon>
    </lineage>
</organism>
<dbReference type="InterPro" id="IPR013762">
    <property type="entry name" value="Integrase-like_cat_sf"/>
</dbReference>